<dbReference type="Pfam" id="PF11951">
    <property type="entry name" value="Fungal_trans_2"/>
    <property type="match status" value="1"/>
</dbReference>
<dbReference type="Proteomes" id="UP001629113">
    <property type="component" value="Unassembled WGS sequence"/>
</dbReference>
<dbReference type="EMBL" id="JBFCZG010000001">
    <property type="protein sequence ID" value="KAL3428328.1"/>
    <property type="molecule type" value="Genomic_DNA"/>
</dbReference>
<proteinExistence type="predicted"/>
<dbReference type="SMART" id="SM00066">
    <property type="entry name" value="GAL4"/>
    <property type="match status" value="1"/>
</dbReference>
<gene>
    <name evidence="3" type="ORF">PVAG01_01837</name>
</gene>
<accession>A0ABR4PYB4</accession>
<evidence type="ECO:0000259" key="2">
    <source>
        <dbReference type="PROSITE" id="PS50048"/>
    </source>
</evidence>
<dbReference type="Gene3D" id="4.10.240.10">
    <property type="entry name" value="Zn(2)-C6 fungal-type DNA-binding domain"/>
    <property type="match status" value="1"/>
</dbReference>
<dbReference type="InterPro" id="IPR036864">
    <property type="entry name" value="Zn2-C6_fun-type_DNA-bd_sf"/>
</dbReference>
<dbReference type="SUPFAM" id="SSF57701">
    <property type="entry name" value="Zn2/Cys6 DNA-binding domain"/>
    <property type="match status" value="1"/>
</dbReference>
<protein>
    <submittedName>
        <fullName evidence="3">C6 zinc finger domain-containing protein</fullName>
    </submittedName>
</protein>
<keyword evidence="4" id="KW-1185">Reference proteome</keyword>
<evidence type="ECO:0000313" key="3">
    <source>
        <dbReference type="EMBL" id="KAL3428328.1"/>
    </source>
</evidence>
<sequence>MVNVGRPSQGCFTCKQRRVKCDAAKPYCQRCTTSKRQCAGYPDVWALMHRQQNTFAQKHVQARVERKTDERLSEQALGAATLIPRSIDTGPELYSLNRFCADYSTFSGIAFFSVLPDLYHKSSENCYHEAMQAVAVASSSRQLRQSGMMVHARHHYGRAIAELNIGLRDPVRAGDDSLLVTLFMLGLFETIVAEQSPGKINPNTNCHPHSRGGLILLQYRADRQISTQLDRSLFMFFSHIAVSLRLPYLISAILEMTETRS</sequence>
<organism evidence="3 4">
    <name type="scientific">Phlyctema vagabunda</name>
    <dbReference type="NCBI Taxonomy" id="108571"/>
    <lineage>
        <taxon>Eukaryota</taxon>
        <taxon>Fungi</taxon>
        <taxon>Dikarya</taxon>
        <taxon>Ascomycota</taxon>
        <taxon>Pezizomycotina</taxon>
        <taxon>Leotiomycetes</taxon>
        <taxon>Helotiales</taxon>
        <taxon>Dermateaceae</taxon>
        <taxon>Phlyctema</taxon>
    </lineage>
</organism>
<dbReference type="PANTHER" id="PTHR38791">
    <property type="entry name" value="ZN(II)2CYS6 TRANSCRIPTION FACTOR (EUROFUNG)-RELATED-RELATED"/>
    <property type="match status" value="1"/>
</dbReference>
<feature type="domain" description="Zn(2)-C6 fungal-type" evidence="2">
    <location>
        <begin position="10"/>
        <end position="38"/>
    </location>
</feature>
<keyword evidence="1" id="KW-0539">Nucleus</keyword>
<dbReference type="Pfam" id="PF00172">
    <property type="entry name" value="Zn_clus"/>
    <property type="match status" value="1"/>
</dbReference>
<dbReference type="PROSITE" id="PS50048">
    <property type="entry name" value="ZN2_CY6_FUNGAL_2"/>
    <property type="match status" value="1"/>
</dbReference>
<dbReference type="InterPro" id="IPR001138">
    <property type="entry name" value="Zn2Cys6_DnaBD"/>
</dbReference>
<reference evidence="3 4" key="1">
    <citation type="submission" date="2024-06" db="EMBL/GenBank/DDBJ databases">
        <title>Complete genome of Phlyctema vagabunda strain 19-DSS-EL-015.</title>
        <authorList>
            <person name="Fiorenzani C."/>
        </authorList>
    </citation>
    <scope>NUCLEOTIDE SEQUENCE [LARGE SCALE GENOMIC DNA]</scope>
    <source>
        <strain evidence="3 4">19-DSS-EL-015</strain>
    </source>
</reference>
<evidence type="ECO:0000313" key="4">
    <source>
        <dbReference type="Proteomes" id="UP001629113"/>
    </source>
</evidence>
<dbReference type="PROSITE" id="PS00463">
    <property type="entry name" value="ZN2_CY6_FUNGAL_1"/>
    <property type="match status" value="1"/>
</dbReference>
<dbReference type="InterPro" id="IPR021858">
    <property type="entry name" value="Fun_TF"/>
</dbReference>
<evidence type="ECO:0000256" key="1">
    <source>
        <dbReference type="ARBA" id="ARBA00023242"/>
    </source>
</evidence>
<comment type="caution">
    <text evidence="3">The sequence shown here is derived from an EMBL/GenBank/DDBJ whole genome shotgun (WGS) entry which is preliminary data.</text>
</comment>
<name>A0ABR4PYB4_9HELO</name>
<dbReference type="InterPro" id="IPR053175">
    <property type="entry name" value="DHMBA_Reg_Transcription_Factor"/>
</dbReference>
<dbReference type="CDD" id="cd00067">
    <property type="entry name" value="GAL4"/>
    <property type="match status" value="1"/>
</dbReference>